<dbReference type="InterPro" id="IPR029063">
    <property type="entry name" value="SAM-dependent_MTases_sf"/>
</dbReference>
<reference evidence="2 3" key="1">
    <citation type="submission" date="2014-12" db="EMBL/GenBank/DDBJ databases">
        <title>Frankia sp. BMG5.1 draft genome.</title>
        <authorList>
            <person name="Gtari M."/>
            <person name="Ghodhbane-Gtari F."/>
            <person name="Nouioui I."/>
            <person name="Ktari A."/>
            <person name="Hezbri K."/>
            <person name="Mimouni W."/>
            <person name="Sbissi I."/>
            <person name="Ayari A."/>
            <person name="Yamanaka T."/>
            <person name="Normand P."/>
            <person name="Tisa L.S."/>
            <person name="Boudabous A."/>
        </authorList>
    </citation>
    <scope>NUCLEOTIDE SEQUENCE [LARGE SCALE GENOMIC DNA]</scope>
    <source>
        <strain evidence="2 3">BMG5.1</strain>
    </source>
</reference>
<dbReference type="EMBL" id="JWIO01000028">
    <property type="protein sequence ID" value="KLL10666.1"/>
    <property type="molecule type" value="Genomic_DNA"/>
</dbReference>
<evidence type="ECO:0000259" key="1">
    <source>
        <dbReference type="Pfam" id="PF13649"/>
    </source>
</evidence>
<keyword evidence="3" id="KW-1185">Reference proteome</keyword>
<dbReference type="CDD" id="cd02440">
    <property type="entry name" value="AdoMet_MTases"/>
    <property type="match status" value="1"/>
</dbReference>
<feature type="domain" description="Methyltransferase" evidence="1">
    <location>
        <begin position="92"/>
        <end position="186"/>
    </location>
</feature>
<dbReference type="PANTHER" id="PTHR44068:SF11">
    <property type="entry name" value="GERANYL DIPHOSPHATE 2-C-METHYLTRANSFERASE"/>
    <property type="match status" value="1"/>
</dbReference>
<dbReference type="Pfam" id="PF13649">
    <property type="entry name" value="Methyltransf_25"/>
    <property type="match status" value="1"/>
</dbReference>
<evidence type="ECO:0000313" key="3">
    <source>
        <dbReference type="Proteomes" id="UP000035425"/>
    </source>
</evidence>
<dbReference type="InterPro" id="IPR041698">
    <property type="entry name" value="Methyltransf_25"/>
</dbReference>
<dbReference type="InterPro" id="IPR050447">
    <property type="entry name" value="Erg6_SMT_methyltransf"/>
</dbReference>
<dbReference type="PANTHER" id="PTHR44068">
    <property type="entry name" value="ZGC:194242"/>
    <property type="match status" value="1"/>
</dbReference>
<gene>
    <name evidence="2" type="ORF">FrCorBMG51_16550</name>
</gene>
<organism evidence="2 3">
    <name type="scientific">Protofrankia coriariae</name>
    <dbReference type="NCBI Taxonomy" id="1562887"/>
    <lineage>
        <taxon>Bacteria</taxon>
        <taxon>Bacillati</taxon>
        <taxon>Actinomycetota</taxon>
        <taxon>Actinomycetes</taxon>
        <taxon>Frankiales</taxon>
        <taxon>Frankiaceae</taxon>
        <taxon>Protofrankia</taxon>
    </lineage>
</organism>
<dbReference type="Proteomes" id="UP000035425">
    <property type="component" value="Unassembled WGS sequence"/>
</dbReference>
<evidence type="ECO:0000313" key="2">
    <source>
        <dbReference type="EMBL" id="KLL10666.1"/>
    </source>
</evidence>
<dbReference type="SUPFAM" id="SSF53335">
    <property type="entry name" value="S-adenosyl-L-methionine-dependent methyltransferases"/>
    <property type="match status" value="1"/>
</dbReference>
<dbReference type="Gene3D" id="3.40.50.150">
    <property type="entry name" value="Vaccinia Virus protein VP39"/>
    <property type="match status" value="1"/>
</dbReference>
<accession>A0ABR5F1R9</accession>
<sequence length="283" mass="32182">MADRDTTVLGRHDSAQRGYWESKKSDDINLRLGGGDDLYHHHYGIGDYDHAILDAPPERREELILRELHTMENRETEIILDALGGLPSHSRVMDAGSGRGGTSFMIAERFGCRVDGVNYCGHHIDFAERIARRRGWADRVRFHFANMAHTPFPDQSFDAIVSNETTMCVDIDEVFGEFARLLRPGGRYVAVTWCRNDAVDPRSPASRKIDAHYRCAMHPRSAYFTALAAHGLVPFHVARHTEAAIPYWELREQSSLRTGVEAPFLEGYRERSIDYLVIAAERR</sequence>
<comment type="caution">
    <text evidence="2">The sequence shown here is derived from an EMBL/GenBank/DDBJ whole genome shotgun (WGS) entry which is preliminary data.</text>
</comment>
<proteinExistence type="predicted"/>
<protein>
    <submittedName>
        <fullName evidence="2">SAM-dependent methlyltransferase</fullName>
    </submittedName>
</protein>
<name>A0ABR5F1R9_9ACTN</name>